<protein>
    <submittedName>
        <fullName evidence="1">Uncharacterized protein</fullName>
    </submittedName>
</protein>
<reference evidence="1" key="1">
    <citation type="journal article" date="2023" name="G3 (Bethesda)">
        <title>A reference genome for the long-term kleptoplast-retaining sea slug Elysia crispata morphotype clarki.</title>
        <authorList>
            <person name="Eastman K.E."/>
            <person name="Pendleton A.L."/>
            <person name="Shaikh M.A."/>
            <person name="Suttiyut T."/>
            <person name="Ogas R."/>
            <person name="Tomko P."/>
            <person name="Gavelis G."/>
            <person name="Widhalm J.R."/>
            <person name="Wisecaver J.H."/>
        </authorList>
    </citation>
    <scope>NUCLEOTIDE SEQUENCE</scope>
    <source>
        <strain evidence="1">ECLA1</strain>
    </source>
</reference>
<dbReference type="Proteomes" id="UP001283361">
    <property type="component" value="Unassembled WGS sequence"/>
</dbReference>
<name>A0AAE0YSM8_9GAST</name>
<accession>A0AAE0YSM8</accession>
<comment type="caution">
    <text evidence="1">The sequence shown here is derived from an EMBL/GenBank/DDBJ whole genome shotgun (WGS) entry which is preliminary data.</text>
</comment>
<keyword evidence="2" id="KW-1185">Reference proteome</keyword>
<gene>
    <name evidence="1" type="ORF">RRG08_045089</name>
</gene>
<sequence>MADQHQNDVTKLRRNGGIRSQVCKETANNYSPKGLVYIPVGHVTGARLQSDAVYSQPADSPGNQSRREAVHIIYLVVCSSPGVTSHAQSSWTVSNKVTAQATGSNPIIVYSKTRDIPVGPP</sequence>
<evidence type="ECO:0000313" key="1">
    <source>
        <dbReference type="EMBL" id="KAK3756574.1"/>
    </source>
</evidence>
<dbReference type="EMBL" id="JAWDGP010005492">
    <property type="protein sequence ID" value="KAK3756574.1"/>
    <property type="molecule type" value="Genomic_DNA"/>
</dbReference>
<dbReference type="AlphaFoldDB" id="A0AAE0YSM8"/>
<organism evidence="1 2">
    <name type="scientific">Elysia crispata</name>
    <name type="common">lettuce slug</name>
    <dbReference type="NCBI Taxonomy" id="231223"/>
    <lineage>
        <taxon>Eukaryota</taxon>
        <taxon>Metazoa</taxon>
        <taxon>Spiralia</taxon>
        <taxon>Lophotrochozoa</taxon>
        <taxon>Mollusca</taxon>
        <taxon>Gastropoda</taxon>
        <taxon>Heterobranchia</taxon>
        <taxon>Euthyneura</taxon>
        <taxon>Panpulmonata</taxon>
        <taxon>Sacoglossa</taxon>
        <taxon>Placobranchoidea</taxon>
        <taxon>Plakobranchidae</taxon>
        <taxon>Elysia</taxon>
    </lineage>
</organism>
<evidence type="ECO:0000313" key="2">
    <source>
        <dbReference type="Proteomes" id="UP001283361"/>
    </source>
</evidence>
<proteinExistence type="predicted"/>